<proteinExistence type="inferred from homology"/>
<reference evidence="10 11" key="1">
    <citation type="submission" date="2018-10" db="EMBL/GenBank/DDBJ databases">
        <title>Oceanobacillus sp. YLB-02 draft genome.</title>
        <authorList>
            <person name="Yu L."/>
        </authorList>
    </citation>
    <scope>NUCLEOTIDE SEQUENCE [LARGE SCALE GENOMIC DNA]</scope>
    <source>
        <strain evidence="10 11">YLB-02</strain>
    </source>
</reference>
<gene>
    <name evidence="10" type="ORF">D8M04_07645</name>
</gene>
<dbReference type="GO" id="GO:0005524">
    <property type="term" value="F:ATP binding"/>
    <property type="evidence" value="ECO:0007669"/>
    <property type="project" value="UniProtKB-KW"/>
</dbReference>
<keyword evidence="11" id="KW-1185">Reference proteome</keyword>
<organism evidence="10 11">
    <name type="scientific">Oceanobacillus piezotolerans</name>
    <dbReference type="NCBI Taxonomy" id="2448030"/>
    <lineage>
        <taxon>Bacteria</taxon>
        <taxon>Bacillati</taxon>
        <taxon>Bacillota</taxon>
        <taxon>Bacilli</taxon>
        <taxon>Bacillales</taxon>
        <taxon>Bacillaceae</taxon>
        <taxon>Oceanobacillus</taxon>
    </lineage>
</organism>
<dbReference type="FunFam" id="3.40.50.300:FF:000056">
    <property type="entry name" value="Cell division ATP-binding protein FtsE"/>
    <property type="match status" value="1"/>
</dbReference>
<dbReference type="SUPFAM" id="SSF52540">
    <property type="entry name" value="P-loop containing nucleoside triphosphate hydrolases"/>
    <property type="match status" value="1"/>
</dbReference>
<dbReference type="InterPro" id="IPR003593">
    <property type="entry name" value="AAA+_ATPase"/>
</dbReference>
<dbReference type="SMART" id="SM00382">
    <property type="entry name" value="AAA"/>
    <property type="match status" value="1"/>
</dbReference>
<dbReference type="EMBL" id="RCHR01000002">
    <property type="protein sequence ID" value="RLL47054.1"/>
    <property type="molecule type" value="Genomic_DNA"/>
</dbReference>
<dbReference type="PANTHER" id="PTHR43166">
    <property type="entry name" value="AMINO ACID IMPORT ATP-BINDING PROTEIN"/>
    <property type="match status" value="1"/>
</dbReference>
<keyword evidence="4" id="KW-0547">Nucleotide-binding</keyword>
<dbReference type="Proteomes" id="UP000270219">
    <property type="component" value="Unassembled WGS sequence"/>
</dbReference>
<dbReference type="OrthoDB" id="9802264at2"/>
<evidence type="ECO:0000256" key="5">
    <source>
        <dbReference type="ARBA" id="ARBA00022840"/>
    </source>
</evidence>
<dbReference type="InterPro" id="IPR027417">
    <property type="entry name" value="P-loop_NTPase"/>
</dbReference>
<dbReference type="PANTHER" id="PTHR43166:SF30">
    <property type="entry name" value="METHIONINE IMPORT ATP-BINDING PROTEIN METN"/>
    <property type="match status" value="1"/>
</dbReference>
<dbReference type="InterPro" id="IPR050086">
    <property type="entry name" value="MetN_ABC_transporter-like"/>
</dbReference>
<evidence type="ECO:0000256" key="8">
    <source>
        <dbReference type="ARBA" id="ARBA00023136"/>
    </source>
</evidence>
<keyword evidence="2" id="KW-0813">Transport</keyword>
<evidence type="ECO:0000256" key="2">
    <source>
        <dbReference type="ARBA" id="ARBA00022448"/>
    </source>
</evidence>
<dbReference type="GO" id="GO:0005886">
    <property type="term" value="C:plasma membrane"/>
    <property type="evidence" value="ECO:0007669"/>
    <property type="project" value="UniProtKB-ARBA"/>
</dbReference>
<evidence type="ECO:0000256" key="6">
    <source>
        <dbReference type="ARBA" id="ARBA00022967"/>
    </source>
</evidence>
<evidence type="ECO:0000256" key="3">
    <source>
        <dbReference type="ARBA" id="ARBA00022475"/>
    </source>
</evidence>
<dbReference type="Gene3D" id="3.40.50.300">
    <property type="entry name" value="P-loop containing nucleotide triphosphate hydrolases"/>
    <property type="match status" value="1"/>
</dbReference>
<dbReference type="PROSITE" id="PS00211">
    <property type="entry name" value="ABC_TRANSPORTER_1"/>
    <property type="match status" value="1"/>
</dbReference>
<keyword evidence="3" id="KW-1003">Cell membrane</keyword>
<dbReference type="GO" id="GO:0006865">
    <property type="term" value="P:amino acid transport"/>
    <property type="evidence" value="ECO:0007669"/>
    <property type="project" value="UniProtKB-KW"/>
</dbReference>
<evidence type="ECO:0000259" key="9">
    <source>
        <dbReference type="PROSITE" id="PS50893"/>
    </source>
</evidence>
<dbReference type="AlphaFoldDB" id="A0A498DBJ1"/>
<comment type="similarity">
    <text evidence="1">Belongs to the ABC transporter superfamily.</text>
</comment>
<comment type="caution">
    <text evidence="10">The sequence shown here is derived from an EMBL/GenBank/DDBJ whole genome shotgun (WGS) entry which is preliminary data.</text>
</comment>
<keyword evidence="5 10" id="KW-0067">ATP-binding</keyword>
<dbReference type="GO" id="GO:0016887">
    <property type="term" value="F:ATP hydrolysis activity"/>
    <property type="evidence" value="ECO:0007669"/>
    <property type="project" value="InterPro"/>
</dbReference>
<dbReference type="PROSITE" id="PS50893">
    <property type="entry name" value="ABC_TRANSPORTER_2"/>
    <property type="match status" value="1"/>
</dbReference>
<evidence type="ECO:0000256" key="4">
    <source>
        <dbReference type="ARBA" id="ARBA00022741"/>
    </source>
</evidence>
<keyword evidence="6" id="KW-1278">Translocase</keyword>
<evidence type="ECO:0000256" key="1">
    <source>
        <dbReference type="ARBA" id="ARBA00005417"/>
    </source>
</evidence>
<evidence type="ECO:0000313" key="11">
    <source>
        <dbReference type="Proteomes" id="UP000270219"/>
    </source>
</evidence>
<evidence type="ECO:0000256" key="7">
    <source>
        <dbReference type="ARBA" id="ARBA00022970"/>
    </source>
</evidence>
<keyword evidence="8" id="KW-0472">Membrane</keyword>
<keyword evidence="7" id="KW-0029">Amino-acid transport</keyword>
<name>A0A498DBJ1_9BACI</name>
<dbReference type="InterPro" id="IPR017871">
    <property type="entry name" value="ABC_transporter-like_CS"/>
</dbReference>
<protein>
    <submittedName>
        <fullName evidence="10">ATP-binding cassette domain-containing protein</fullName>
    </submittedName>
</protein>
<evidence type="ECO:0000313" key="10">
    <source>
        <dbReference type="EMBL" id="RLL47054.1"/>
    </source>
</evidence>
<feature type="domain" description="ABC transporter" evidence="9">
    <location>
        <begin position="2"/>
        <end position="241"/>
    </location>
</feature>
<accession>A0A498DBJ1</accession>
<sequence length="265" mass="29345">MITLTNISKTFSTKKETLQAVSPTSLSVKKGEIFGIIGFSGAGKSTLLRMVNLIETPTTGEVWFDGVELTKLSPKQLQKQRPQIGMIFQHFNLLLNKTVYGNIEFALKAAGIPKKEHRKRIEGILKVVELSDKIDYYPSQLSGGQKQRVAIARALVLNPKVLLCDEPTSALDPHTTENILQFLKSINEQLGVTLIIVTHELEVANTLCHRVAVMEKGSIEEEIILSESPSPKAATSIGHLLIEHRNKEQLHHHQKNIELGGVAHV</sequence>
<dbReference type="Pfam" id="PF00005">
    <property type="entry name" value="ABC_tran"/>
    <property type="match status" value="1"/>
</dbReference>
<dbReference type="InterPro" id="IPR003439">
    <property type="entry name" value="ABC_transporter-like_ATP-bd"/>
</dbReference>